<evidence type="ECO:0000256" key="5">
    <source>
        <dbReference type="ARBA" id="ARBA00022490"/>
    </source>
</evidence>
<evidence type="ECO:0000256" key="3">
    <source>
        <dbReference type="ARBA" id="ARBA00004959"/>
    </source>
</evidence>
<dbReference type="PANTHER" id="PTHR10683">
    <property type="entry name" value="TRANSALDOLASE"/>
    <property type="match status" value="1"/>
</dbReference>
<evidence type="ECO:0000256" key="9">
    <source>
        <dbReference type="ARBA" id="ARBA00048810"/>
    </source>
</evidence>
<evidence type="ECO:0000256" key="2">
    <source>
        <dbReference type="ARBA" id="ARBA00004496"/>
    </source>
</evidence>
<sequence>MVNIDVGFSMWLDFIERDFLKKDFKTLIEKDIINGATSNPAIFASAIITSKAYQEQLELLKELNPKDKYEALAIEDIKNGAIALRETYDSYNDGYISIEIDPFLSNDTKGSLDEARRLFRAIDEPNVMIKVPATEAGYEVMGTLIQEGISVNATLVFSPTQAQKCLEVMSNAMRIYDNSGGGRVEAVISVFVSRFDRLMDNQLEDKAKLGIMNASKIYNLIQKKHSPAIKTLFASTGVKGDSLPQEYYINELYAPHSINTAPLNTIEAFINSNPSQKPKLPMSEDDINEYFNNLKDKGVDMDSIYNKLFNEGLKAFEISFKDMLESLK</sequence>
<comment type="similarity">
    <text evidence="4">Belongs to the transaldolase family. Type 2 subfamily.</text>
</comment>
<dbReference type="InterPro" id="IPR001585">
    <property type="entry name" value="TAL/FSA"/>
</dbReference>
<keyword evidence="8" id="KW-0704">Schiff base</keyword>
<dbReference type="GO" id="GO:0005975">
    <property type="term" value="P:carbohydrate metabolic process"/>
    <property type="evidence" value="ECO:0007669"/>
    <property type="project" value="InterPro"/>
</dbReference>
<dbReference type="InterPro" id="IPR013785">
    <property type="entry name" value="Aldolase_TIM"/>
</dbReference>
<dbReference type="GO" id="GO:0006098">
    <property type="term" value="P:pentose-phosphate shunt"/>
    <property type="evidence" value="ECO:0007669"/>
    <property type="project" value="UniProtKB-UniPathway"/>
</dbReference>
<gene>
    <name evidence="10" type="ORF">MNB_SV-15-555</name>
</gene>
<dbReference type="SUPFAM" id="SSF51569">
    <property type="entry name" value="Aldolase"/>
    <property type="match status" value="1"/>
</dbReference>
<protein>
    <submittedName>
        <fullName evidence="10">Transaldolase</fullName>
        <ecNumber evidence="10">2.2.1.2</ecNumber>
    </submittedName>
</protein>
<dbReference type="Gene3D" id="3.20.20.70">
    <property type="entry name" value="Aldolase class I"/>
    <property type="match status" value="1"/>
</dbReference>
<reference evidence="10" key="1">
    <citation type="submission" date="2016-10" db="EMBL/GenBank/DDBJ databases">
        <authorList>
            <person name="de Groot N.N."/>
        </authorList>
    </citation>
    <scope>NUCLEOTIDE SEQUENCE</scope>
</reference>
<dbReference type="AlphaFoldDB" id="A0A1W1EJ61"/>
<organism evidence="10">
    <name type="scientific">hydrothermal vent metagenome</name>
    <dbReference type="NCBI Taxonomy" id="652676"/>
    <lineage>
        <taxon>unclassified sequences</taxon>
        <taxon>metagenomes</taxon>
        <taxon>ecological metagenomes</taxon>
    </lineage>
</organism>
<keyword evidence="6 10" id="KW-0808">Transferase</keyword>
<dbReference type="InterPro" id="IPR004732">
    <property type="entry name" value="Transaldolase_2"/>
</dbReference>
<dbReference type="Pfam" id="PF00923">
    <property type="entry name" value="TAL_FSA"/>
    <property type="match status" value="1"/>
</dbReference>
<dbReference type="EMBL" id="FRYL01000021">
    <property type="protein sequence ID" value="SHO80905.1"/>
    <property type="molecule type" value="Genomic_DNA"/>
</dbReference>
<dbReference type="UniPathway" id="UPA00115"/>
<accession>A0A1W1EJ61</accession>
<name>A0A1W1EJ61_9ZZZZ</name>
<dbReference type="GO" id="GO:0004801">
    <property type="term" value="F:transaldolase activity"/>
    <property type="evidence" value="ECO:0007669"/>
    <property type="project" value="UniProtKB-EC"/>
</dbReference>
<proteinExistence type="inferred from homology"/>
<evidence type="ECO:0000256" key="6">
    <source>
        <dbReference type="ARBA" id="ARBA00022679"/>
    </source>
</evidence>
<dbReference type="NCBIfam" id="NF003026">
    <property type="entry name" value="PRK03903.1"/>
    <property type="match status" value="1"/>
</dbReference>
<evidence type="ECO:0000256" key="7">
    <source>
        <dbReference type="ARBA" id="ARBA00023126"/>
    </source>
</evidence>
<evidence type="ECO:0000256" key="4">
    <source>
        <dbReference type="ARBA" id="ARBA00008426"/>
    </source>
</evidence>
<keyword evidence="5" id="KW-0963">Cytoplasm</keyword>
<dbReference type="NCBIfam" id="TIGR00876">
    <property type="entry name" value="tal_mycobact"/>
    <property type="match status" value="1"/>
</dbReference>
<evidence type="ECO:0000313" key="10">
    <source>
        <dbReference type="EMBL" id="SHO80905.1"/>
    </source>
</evidence>
<evidence type="ECO:0000256" key="8">
    <source>
        <dbReference type="ARBA" id="ARBA00023270"/>
    </source>
</evidence>
<dbReference type="PIRSF" id="PIRSF036915">
    <property type="entry name" value="Trnald_Bac_Plnt"/>
    <property type="match status" value="1"/>
</dbReference>
<comment type="catalytic activity">
    <reaction evidence="9">
        <text>D-sedoheptulose 7-phosphate + D-glyceraldehyde 3-phosphate = D-erythrose 4-phosphate + beta-D-fructose 6-phosphate</text>
        <dbReference type="Rhea" id="RHEA:17053"/>
        <dbReference type="ChEBI" id="CHEBI:16897"/>
        <dbReference type="ChEBI" id="CHEBI:57483"/>
        <dbReference type="ChEBI" id="CHEBI:57634"/>
        <dbReference type="ChEBI" id="CHEBI:59776"/>
        <dbReference type="EC" id="2.2.1.2"/>
    </reaction>
</comment>
<comment type="subcellular location">
    <subcellularLocation>
        <location evidence="2">Cytoplasm</location>
    </subcellularLocation>
</comment>
<dbReference type="PROSITE" id="PS01054">
    <property type="entry name" value="TRANSALDOLASE_1"/>
    <property type="match status" value="1"/>
</dbReference>
<comment type="function">
    <text evidence="1">Transaldolase is important for the balance of metabolites in the pentose-phosphate pathway.</text>
</comment>
<dbReference type="InterPro" id="IPR018225">
    <property type="entry name" value="Transaldolase_AS"/>
</dbReference>
<dbReference type="PANTHER" id="PTHR10683:SF31">
    <property type="entry name" value="TRANSALDOLASE"/>
    <property type="match status" value="1"/>
</dbReference>
<dbReference type="HAMAP" id="MF_00493">
    <property type="entry name" value="Transaldolase_2"/>
    <property type="match status" value="1"/>
</dbReference>
<dbReference type="EC" id="2.2.1.2" evidence="10"/>
<dbReference type="GO" id="GO:0005737">
    <property type="term" value="C:cytoplasm"/>
    <property type="evidence" value="ECO:0007669"/>
    <property type="project" value="UniProtKB-SubCell"/>
</dbReference>
<comment type="pathway">
    <text evidence="3">Carbohydrate degradation; pentose phosphate pathway.</text>
</comment>
<keyword evidence="7" id="KW-0570">Pentose shunt</keyword>
<evidence type="ECO:0000256" key="1">
    <source>
        <dbReference type="ARBA" id="ARBA00003518"/>
    </source>
</evidence>